<reference evidence="14 15" key="1">
    <citation type="journal article" date="2022" name="BMC Genomics">
        <title>Comparative genome analysis of mycobacteria focusing on tRNA and non-coding RNA.</title>
        <authorList>
            <person name="Behra P.R.K."/>
            <person name="Pettersson B.M.F."/>
            <person name="Ramesh M."/>
            <person name="Das S."/>
            <person name="Dasgupta S."/>
            <person name="Kirsebom L.A."/>
        </authorList>
    </citation>
    <scope>NUCLEOTIDE SEQUENCE [LARGE SCALE GENOMIC DNA]</scope>
    <source>
        <strain evidence="14 15">DSM 44078</strain>
    </source>
</reference>
<evidence type="ECO:0000256" key="8">
    <source>
        <dbReference type="ARBA" id="ARBA00023304"/>
    </source>
</evidence>
<evidence type="ECO:0000259" key="13">
    <source>
        <dbReference type="Pfam" id="PF02776"/>
    </source>
</evidence>
<evidence type="ECO:0000256" key="2">
    <source>
        <dbReference type="ARBA" id="ARBA00005025"/>
    </source>
</evidence>
<dbReference type="PANTHER" id="PTHR18968:SF167">
    <property type="entry name" value="ACETOLACTATE SYNTHASE LARGE SUBUNIT ILVB2-RELATED"/>
    <property type="match status" value="1"/>
</dbReference>
<dbReference type="PANTHER" id="PTHR18968">
    <property type="entry name" value="THIAMINE PYROPHOSPHATE ENZYMES"/>
    <property type="match status" value="1"/>
</dbReference>
<evidence type="ECO:0000256" key="4">
    <source>
        <dbReference type="ARBA" id="ARBA00013145"/>
    </source>
</evidence>
<keyword evidence="7 10" id="KW-0786">Thiamine pyrophosphate</keyword>
<dbReference type="RefSeq" id="WP_264066027.1">
    <property type="nucleotide sequence ID" value="NZ_JACKTY010000013.1"/>
</dbReference>
<comment type="caution">
    <text evidence="14">The sequence shown here is derived from an EMBL/GenBank/DDBJ whole genome shotgun (WGS) entry which is preliminary data.</text>
</comment>
<evidence type="ECO:0000313" key="14">
    <source>
        <dbReference type="EMBL" id="MCV7225261.1"/>
    </source>
</evidence>
<feature type="domain" description="Thiamine pyrophosphate enzyme central" evidence="11">
    <location>
        <begin position="189"/>
        <end position="311"/>
    </location>
</feature>
<dbReference type="InterPro" id="IPR029035">
    <property type="entry name" value="DHS-like_NAD/FAD-binding_dom"/>
</dbReference>
<dbReference type="InterPro" id="IPR045229">
    <property type="entry name" value="TPP_enz"/>
</dbReference>
<evidence type="ECO:0000256" key="7">
    <source>
        <dbReference type="ARBA" id="ARBA00023052"/>
    </source>
</evidence>
<dbReference type="InterPro" id="IPR011766">
    <property type="entry name" value="TPP_enzyme_TPP-bd"/>
</dbReference>
<dbReference type="SUPFAM" id="SSF52518">
    <property type="entry name" value="Thiamin diphosphate-binding fold (THDP-binding)"/>
    <property type="match status" value="2"/>
</dbReference>
<evidence type="ECO:0000259" key="12">
    <source>
        <dbReference type="Pfam" id="PF02775"/>
    </source>
</evidence>
<sequence>MAEHVVAALVAEGIEVIFTVPGEQHDPLFRALAPTNIRIVQTRHEQSAAYMAYGYARSTGKPAVFMVISGPGVLNSTAALATAYAANARVLCIAAEIPTHFIGRGIGVPHEVPEQLAILDNLTGWSARITDPADTEAYVGQAFHRLKHGRPRPVAIEIPTDVMESTVTERRPWTGGSTTNRTDPAAVVAAVRELAAARAPLVYVGSGATTAGPEIRELAERLQAPVVADVGGKGILDDRHPLSISQPVAHRLWRSIDVVLAVGTRLRRPFAEWGTEGLTIVRIDIDNDEMHRICAPAVPVLGDAATCMRALLANLPPVGDRAAWSDEICAARRDIGAELARLQPQVGFLQAMRDALPDDGILVDELTQVGYTARVAFPVLQPSTYISSTYFGALGFGFATALGVKIAHPQREVLSLSGDGGFLYTGNELASAVQHGIGVVAVVFNDSCYANVDRSQRRHMSAGLGTALHNPDFPLFAESFGAVGVRVNDADGLRTEIEKGFTRSHIPTLIEVPVGPMPNPWPFIRLPKVR</sequence>
<comment type="similarity">
    <text evidence="3 10">Belongs to the TPP enzyme family.</text>
</comment>
<dbReference type="InterPro" id="IPR029061">
    <property type="entry name" value="THDP-binding"/>
</dbReference>
<comment type="pathway">
    <text evidence="2">Amino-acid biosynthesis; L-valine biosynthesis; L-valine from pyruvate: step 1/4.</text>
</comment>
<dbReference type="InterPro" id="IPR012001">
    <property type="entry name" value="Thiamin_PyroP_enz_TPP-bd_dom"/>
</dbReference>
<dbReference type="SUPFAM" id="SSF52467">
    <property type="entry name" value="DHS-like NAD/FAD-binding domain"/>
    <property type="match status" value="1"/>
</dbReference>
<evidence type="ECO:0000256" key="6">
    <source>
        <dbReference type="ARBA" id="ARBA00022827"/>
    </source>
</evidence>
<evidence type="ECO:0000259" key="11">
    <source>
        <dbReference type="Pfam" id="PF00205"/>
    </source>
</evidence>
<comment type="catalytic activity">
    <reaction evidence="9">
        <text>2 pyruvate + H(+) = (2S)-2-acetolactate + CO2</text>
        <dbReference type="Rhea" id="RHEA:25249"/>
        <dbReference type="ChEBI" id="CHEBI:15361"/>
        <dbReference type="ChEBI" id="CHEBI:15378"/>
        <dbReference type="ChEBI" id="CHEBI:16526"/>
        <dbReference type="ChEBI" id="CHEBI:58476"/>
        <dbReference type="EC" id="2.2.1.6"/>
    </reaction>
</comment>
<dbReference type="InterPro" id="IPR000399">
    <property type="entry name" value="TPP-bd_CS"/>
</dbReference>
<dbReference type="PROSITE" id="PS00187">
    <property type="entry name" value="TPP_ENZYMES"/>
    <property type="match status" value="1"/>
</dbReference>
<dbReference type="Proteomes" id="UP001526201">
    <property type="component" value="Unassembled WGS sequence"/>
</dbReference>
<proteinExistence type="inferred from homology"/>
<feature type="domain" description="Thiamine pyrophosphate enzyme TPP-binding" evidence="12">
    <location>
        <begin position="372"/>
        <end position="512"/>
    </location>
</feature>
<keyword evidence="8" id="KW-0100">Branched-chain amino acid biosynthesis</keyword>
<feature type="domain" description="Thiamine pyrophosphate enzyme N-terminal TPP-binding" evidence="13">
    <location>
        <begin position="2"/>
        <end position="106"/>
    </location>
</feature>
<protein>
    <recommendedName>
        <fullName evidence="4">acetolactate synthase</fullName>
        <ecNumber evidence="4">2.2.1.6</ecNumber>
    </recommendedName>
</protein>
<gene>
    <name evidence="14" type="ORF">H7J73_04330</name>
</gene>
<dbReference type="EC" id="2.2.1.6" evidence="4"/>
<keyword evidence="6" id="KW-0274">FAD</keyword>
<dbReference type="CDD" id="cd07035">
    <property type="entry name" value="TPP_PYR_POX_like"/>
    <property type="match status" value="1"/>
</dbReference>
<dbReference type="CDD" id="cd00568">
    <property type="entry name" value="TPP_enzymes"/>
    <property type="match status" value="1"/>
</dbReference>
<dbReference type="InterPro" id="IPR012000">
    <property type="entry name" value="Thiamin_PyroP_enz_cen_dom"/>
</dbReference>
<evidence type="ECO:0000256" key="3">
    <source>
        <dbReference type="ARBA" id="ARBA00007812"/>
    </source>
</evidence>
<keyword evidence="15" id="KW-1185">Reference proteome</keyword>
<keyword evidence="5" id="KW-0285">Flavoprotein</keyword>
<evidence type="ECO:0000313" key="15">
    <source>
        <dbReference type="Proteomes" id="UP001526201"/>
    </source>
</evidence>
<keyword evidence="8" id="KW-0028">Amino-acid biosynthesis</keyword>
<evidence type="ECO:0000256" key="5">
    <source>
        <dbReference type="ARBA" id="ARBA00022630"/>
    </source>
</evidence>
<dbReference type="NCBIfam" id="NF006122">
    <property type="entry name" value="PRK08266.1"/>
    <property type="match status" value="1"/>
</dbReference>
<dbReference type="Pfam" id="PF00205">
    <property type="entry name" value="TPP_enzyme_M"/>
    <property type="match status" value="1"/>
</dbReference>
<evidence type="ECO:0000256" key="1">
    <source>
        <dbReference type="ARBA" id="ARBA00004974"/>
    </source>
</evidence>
<comment type="pathway">
    <text evidence="1">Amino-acid biosynthesis; L-isoleucine biosynthesis; L-isoleucine from 2-oxobutanoate: step 1/4.</text>
</comment>
<dbReference type="Pfam" id="PF02776">
    <property type="entry name" value="TPP_enzyme_N"/>
    <property type="match status" value="1"/>
</dbReference>
<organism evidence="14 15">
    <name type="scientific">Mycolicibacterium komossense</name>
    <dbReference type="NCBI Taxonomy" id="1779"/>
    <lineage>
        <taxon>Bacteria</taxon>
        <taxon>Bacillati</taxon>
        <taxon>Actinomycetota</taxon>
        <taxon>Actinomycetes</taxon>
        <taxon>Mycobacteriales</taxon>
        <taxon>Mycobacteriaceae</taxon>
        <taxon>Mycolicibacterium</taxon>
    </lineage>
</organism>
<accession>A0ABT3C725</accession>
<name>A0ABT3C725_9MYCO</name>
<dbReference type="Gene3D" id="3.40.50.1220">
    <property type="entry name" value="TPP-binding domain"/>
    <property type="match status" value="1"/>
</dbReference>
<dbReference type="EMBL" id="JACKTY010000013">
    <property type="protein sequence ID" value="MCV7225261.1"/>
    <property type="molecule type" value="Genomic_DNA"/>
</dbReference>
<evidence type="ECO:0000256" key="9">
    <source>
        <dbReference type="ARBA" id="ARBA00048670"/>
    </source>
</evidence>
<dbReference type="Pfam" id="PF02775">
    <property type="entry name" value="TPP_enzyme_C"/>
    <property type="match status" value="1"/>
</dbReference>
<dbReference type="Gene3D" id="3.40.50.970">
    <property type="match status" value="2"/>
</dbReference>
<evidence type="ECO:0000256" key="10">
    <source>
        <dbReference type="RuleBase" id="RU362132"/>
    </source>
</evidence>